<dbReference type="EMBL" id="JASSZA010000019">
    <property type="protein sequence ID" value="KAK2088648.1"/>
    <property type="molecule type" value="Genomic_DNA"/>
</dbReference>
<proteinExistence type="predicted"/>
<sequence>MPPRPAHSFPTCSLQTPKGELQGSGPRSPHMAPMAHSPRTKMTCSARPVPTALVTVQMKAVHRVDDQLGALGYCGGREGA</sequence>
<keyword evidence="3" id="KW-1185">Reference proteome</keyword>
<comment type="caution">
    <text evidence="2">The sequence shown here is derived from an EMBL/GenBank/DDBJ whole genome shotgun (WGS) entry which is preliminary data.</text>
</comment>
<protein>
    <submittedName>
        <fullName evidence="2">Uncharacterized protein</fullName>
    </submittedName>
</protein>
<reference evidence="2 3" key="1">
    <citation type="submission" date="2023-05" db="EMBL/GenBank/DDBJ databases">
        <title>B98-5 Cell Line De Novo Hybrid Assembly: An Optical Mapping Approach.</title>
        <authorList>
            <person name="Kananen K."/>
            <person name="Auerbach J.A."/>
            <person name="Kautto E."/>
            <person name="Blachly J.S."/>
        </authorList>
    </citation>
    <scope>NUCLEOTIDE SEQUENCE [LARGE SCALE GENOMIC DNA]</scope>
    <source>
        <strain evidence="2">B95-8</strain>
        <tissue evidence="2">Cell line</tissue>
    </source>
</reference>
<accession>A0ABQ9TV43</accession>
<evidence type="ECO:0000313" key="2">
    <source>
        <dbReference type="EMBL" id="KAK2088648.1"/>
    </source>
</evidence>
<feature type="region of interest" description="Disordered" evidence="1">
    <location>
        <begin position="1"/>
        <end position="44"/>
    </location>
</feature>
<evidence type="ECO:0000313" key="3">
    <source>
        <dbReference type="Proteomes" id="UP001266305"/>
    </source>
</evidence>
<organism evidence="2 3">
    <name type="scientific">Saguinus oedipus</name>
    <name type="common">Cotton-top tamarin</name>
    <name type="synonym">Oedipomidas oedipus</name>
    <dbReference type="NCBI Taxonomy" id="9490"/>
    <lineage>
        <taxon>Eukaryota</taxon>
        <taxon>Metazoa</taxon>
        <taxon>Chordata</taxon>
        <taxon>Craniata</taxon>
        <taxon>Vertebrata</taxon>
        <taxon>Euteleostomi</taxon>
        <taxon>Mammalia</taxon>
        <taxon>Eutheria</taxon>
        <taxon>Euarchontoglires</taxon>
        <taxon>Primates</taxon>
        <taxon>Haplorrhini</taxon>
        <taxon>Platyrrhini</taxon>
        <taxon>Cebidae</taxon>
        <taxon>Callitrichinae</taxon>
        <taxon>Saguinus</taxon>
    </lineage>
</organism>
<name>A0ABQ9TV43_SAGOE</name>
<gene>
    <name evidence="2" type="ORF">P7K49_034555</name>
</gene>
<evidence type="ECO:0000256" key="1">
    <source>
        <dbReference type="SAM" id="MobiDB-lite"/>
    </source>
</evidence>
<dbReference type="Proteomes" id="UP001266305">
    <property type="component" value="Unassembled WGS sequence"/>
</dbReference>